<dbReference type="EMBL" id="RAPN01000002">
    <property type="protein sequence ID" value="RKD88436.1"/>
    <property type="molecule type" value="Genomic_DNA"/>
</dbReference>
<keyword evidence="1" id="KW-0732">Signal</keyword>
<protein>
    <submittedName>
        <fullName evidence="2">Uncharacterized protein</fullName>
    </submittedName>
</protein>
<reference evidence="2 3" key="1">
    <citation type="submission" date="2018-09" db="EMBL/GenBank/DDBJ databases">
        <title>Genomic Encyclopedia of Archaeal and Bacterial Type Strains, Phase II (KMG-II): from individual species to whole genera.</title>
        <authorList>
            <person name="Goeker M."/>
        </authorList>
    </citation>
    <scope>NUCLEOTIDE SEQUENCE [LARGE SCALE GENOMIC DNA]</scope>
    <source>
        <strain evidence="2 3">DSM 27148</strain>
    </source>
</reference>
<dbReference type="Gene3D" id="1.10.1130.10">
    <property type="entry name" value="Flavocytochrome C3, Chain A"/>
    <property type="match status" value="1"/>
</dbReference>
<evidence type="ECO:0000313" key="3">
    <source>
        <dbReference type="Proteomes" id="UP000283387"/>
    </source>
</evidence>
<gene>
    <name evidence="2" type="ORF">BC643_3585</name>
</gene>
<dbReference type="RefSeq" id="WP_120274598.1">
    <property type="nucleotide sequence ID" value="NZ_RAPN01000002.1"/>
</dbReference>
<dbReference type="PANTHER" id="PTHR35038">
    <property type="entry name" value="DISSIMILATORY SULFITE REDUCTASE SIRA"/>
    <property type="match status" value="1"/>
</dbReference>
<name>A0A419VYZ3_9BACT</name>
<evidence type="ECO:0000313" key="2">
    <source>
        <dbReference type="EMBL" id="RKD88436.1"/>
    </source>
</evidence>
<dbReference type="InterPro" id="IPR036280">
    <property type="entry name" value="Multihaem_cyt_sf"/>
</dbReference>
<keyword evidence="3" id="KW-1185">Reference proteome</keyword>
<dbReference type="Proteomes" id="UP000283387">
    <property type="component" value="Unassembled WGS sequence"/>
</dbReference>
<organism evidence="2 3">
    <name type="scientific">Mangrovibacterium diazotrophicum</name>
    <dbReference type="NCBI Taxonomy" id="1261403"/>
    <lineage>
        <taxon>Bacteria</taxon>
        <taxon>Pseudomonadati</taxon>
        <taxon>Bacteroidota</taxon>
        <taxon>Bacteroidia</taxon>
        <taxon>Marinilabiliales</taxon>
        <taxon>Prolixibacteraceae</taxon>
        <taxon>Mangrovibacterium</taxon>
    </lineage>
</organism>
<dbReference type="OrthoDB" id="9777268at2"/>
<dbReference type="InterPro" id="IPR051829">
    <property type="entry name" value="Multiheme_Cytochr_ET"/>
</dbReference>
<comment type="caution">
    <text evidence="2">The sequence shown here is derived from an EMBL/GenBank/DDBJ whole genome shotgun (WGS) entry which is preliminary data.</text>
</comment>
<sequence length="337" mass="35522">MKIRTIIRLLTVATLLLFVIPSCVKEGPPGMDGIDGTDGQDGLDGEDGADGTAFCMDCHSTTVVEPIETALASSLHVTGSSWARGTSGSCSRCHSNEGFITFIETAAADTTTSANHLSCDACHTHGDMPTFQDEDGNPVFIRTTDPVTLIIDPTMTIDYENASNLCANCHQPRTGAPTPDDDGNFTITSSHYGPHHGPQGTLLMGIGLYKFDGSATVPGVGAATHATAGCTVCHMYEGAHTFAEPYLAACNQCHSSATDFDINGKQTEIEELMTTLAGILVTNGVLGEDGHVITGTYPVNVARGFYNYIAVEEDKSMGAHNPAYVIAILENTIEALQ</sequence>
<evidence type="ECO:0000256" key="1">
    <source>
        <dbReference type="ARBA" id="ARBA00022729"/>
    </source>
</evidence>
<proteinExistence type="predicted"/>
<dbReference type="SUPFAM" id="SSF48695">
    <property type="entry name" value="Multiheme cytochromes"/>
    <property type="match status" value="1"/>
</dbReference>
<accession>A0A419VYZ3</accession>
<dbReference type="AlphaFoldDB" id="A0A419VYZ3"/>